<protein>
    <submittedName>
        <fullName evidence="3">Uncharacterized protein</fullName>
    </submittedName>
</protein>
<organism evidence="3 4">
    <name type="scientific">Boothiomyces macroporosus</name>
    <dbReference type="NCBI Taxonomy" id="261099"/>
    <lineage>
        <taxon>Eukaryota</taxon>
        <taxon>Fungi</taxon>
        <taxon>Fungi incertae sedis</taxon>
        <taxon>Chytridiomycota</taxon>
        <taxon>Chytridiomycota incertae sedis</taxon>
        <taxon>Chytridiomycetes</taxon>
        <taxon>Rhizophydiales</taxon>
        <taxon>Terramycetaceae</taxon>
        <taxon>Boothiomyces</taxon>
    </lineage>
</organism>
<comment type="caution">
    <text evidence="3">The sequence shown here is derived from an EMBL/GenBank/DDBJ whole genome shotgun (WGS) entry which is preliminary data.</text>
</comment>
<accession>A0AAD5UL94</accession>
<dbReference type="AlphaFoldDB" id="A0AAD5UL94"/>
<name>A0AAD5UL94_9FUNG</name>
<evidence type="ECO:0000256" key="1">
    <source>
        <dbReference type="SAM" id="MobiDB-lite"/>
    </source>
</evidence>
<feature type="region of interest" description="Disordered" evidence="1">
    <location>
        <begin position="173"/>
        <end position="196"/>
    </location>
</feature>
<reference evidence="3" key="1">
    <citation type="submission" date="2020-05" db="EMBL/GenBank/DDBJ databases">
        <title>Phylogenomic resolution of chytrid fungi.</title>
        <authorList>
            <person name="Stajich J.E."/>
            <person name="Amses K."/>
            <person name="Simmons R."/>
            <person name="Seto K."/>
            <person name="Myers J."/>
            <person name="Bonds A."/>
            <person name="Quandt C.A."/>
            <person name="Barry K."/>
            <person name="Liu P."/>
            <person name="Grigoriev I."/>
            <person name="Longcore J.E."/>
            <person name="James T.Y."/>
        </authorList>
    </citation>
    <scope>NUCLEOTIDE SEQUENCE</scope>
    <source>
        <strain evidence="3">PLAUS21</strain>
    </source>
</reference>
<sequence length="341" mass="34410">MKFTSIVSLFFAVHTVSAGQFITGPCQQDSDCNPFAGQAGCCERTQKKCRAVLSLTPGVQACGDGRTPNFDHGAKVVNIDNANAPATNTNTNTGANKASTGTGSTIAPGSQFITGACTADTDCASTCCERTQKICRAILSLTPGVQACGDGRTPNFDHGAKIVNIDGGNAAPATNNGNGANKSSNGAKPAQGPGSGSGTQFITGKCAADNDCASFAGQAGCCERTQKICRAVLSLKPGVQACGDGRTPNFDHGAQVVNIDGGNAAPAQAPPAANNNNNGANKAAVGTGSGKPLGTQFITGKCAADNECASTCCEKTSLKCRAPLSLKPNVEFCQDGRTTNF</sequence>
<feature type="region of interest" description="Disordered" evidence="1">
    <location>
        <begin position="83"/>
        <end position="102"/>
    </location>
</feature>
<keyword evidence="4" id="KW-1185">Reference proteome</keyword>
<gene>
    <name evidence="3" type="ORF">HK103_006514</name>
</gene>
<keyword evidence="2" id="KW-0732">Signal</keyword>
<feature type="chain" id="PRO_5042119872" evidence="2">
    <location>
        <begin position="19"/>
        <end position="341"/>
    </location>
</feature>
<feature type="signal peptide" evidence="2">
    <location>
        <begin position="1"/>
        <end position="18"/>
    </location>
</feature>
<proteinExistence type="predicted"/>
<evidence type="ECO:0000313" key="4">
    <source>
        <dbReference type="Proteomes" id="UP001210925"/>
    </source>
</evidence>
<feature type="compositionally biased region" description="Low complexity" evidence="1">
    <location>
        <begin position="173"/>
        <end position="188"/>
    </location>
</feature>
<dbReference type="Proteomes" id="UP001210925">
    <property type="component" value="Unassembled WGS sequence"/>
</dbReference>
<evidence type="ECO:0000256" key="2">
    <source>
        <dbReference type="SAM" id="SignalP"/>
    </source>
</evidence>
<evidence type="ECO:0000313" key="3">
    <source>
        <dbReference type="EMBL" id="KAJ3261205.1"/>
    </source>
</evidence>
<dbReference type="EMBL" id="JADGKB010000007">
    <property type="protein sequence ID" value="KAJ3261205.1"/>
    <property type="molecule type" value="Genomic_DNA"/>
</dbReference>